<comment type="similarity">
    <text evidence="2 10">Belongs to the amino acid/polyamine transporter 2 family. Mtr/TnaB/TyrP permease subfamily.</text>
</comment>
<name>A0ABX0GHP8_9GAMM</name>
<evidence type="ECO:0000256" key="5">
    <source>
        <dbReference type="ARBA" id="ARBA00022519"/>
    </source>
</evidence>
<evidence type="ECO:0000256" key="7">
    <source>
        <dbReference type="ARBA" id="ARBA00022970"/>
    </source>
</evidence>
<feature type="transmembrane region" description="Helical" evidence="10">
    <location>
        <begin position="327"/>
        <end position="345"/>
    </location>
</feature>
<keyword evidence="7 10" id="KW-0029">Amino-acid transport</keyword>
<comment type="function">
    <text evidence="10">Involved in transporting aromatic amino acids across the cytoplasmic membrane.</text>
</comment>
<evidence type="ECO:0000256" key="8">
    <source>
        <dbReference type="ARBA" id="ARBA00022989"/>
    </source>
</evidence>
<feature type="transmembrane region" description="Helical" evidence="10">
    <location>
        <begin position="122"/>
        <end position="143"/>
    </location>
</feature>
<protein>
    <recommendedName>
        <fullName evidence="10">Aromatic amino acid permease</fullName>
    </recommendedName>
</protein>
<evidence type="ECO:0000256" key="4">
    <source>
        <dbReference type="ARBA" id="ARBA00022475"/>
    </source>
</evidence>
<feature type="transmembrane region" description="Helical" evidence="10">
    <location>
        <begin position="155"/>
        <end position="175"/>
    </location>
</feature>
<dbReference type="Gene3D" id="1.20.1740.10">
    <property type="entry name" value="Amino acid/polyamine transporter I"/>
    <property type="match status" value="1"/>
</dbReference>
<feature type="transmembrane region" description="Helical" evidence="10">
    <location>
        <begin position="39"/>
        <end position="64"/>
    </location>
</feature>
<keyword evidence="12" id="KW-1185">Reference proteome</keyword>
<dbReference type="RefSeq" id="WP_133812624.1">
    <property type="nucleotide sequence ID" value="NZ_CAWPIF010000020.1"/>
</dbReference>
<keyword evidence="9 10" id="KW-0472">Membrane</keyword>
<keyword evidence="8 10" id="KW-1133">Transmembrane helix</keyword>
<dbReference type="InterPro" id="IPR013059">
    <property type="entry name" value="Trp_tyr_transpt"/>
</dbReference>
<evidence type="ECO:0000256" key="1">
    <source>
        <dbReference type="ARBA" id="ARBA00004429"/>
    </source>
</evidence>
<keyword evidence="6 10" id="KW-0812">Transmembrane</keyword>
<dbReference type="InterPro" id="IPR018227">
    <property type="entry name" value="Amino_acid_transport_2"/>
</dbReference>
<dbReference type="NCBIfam" id="NF007789">
    <property type="entry name" value="PRK10483.1"/>
    <property type="match status" value="1"/>
</dbReference>
<proteinExistence type="inferred from homology"/>
<reference evidence="11 12" key="1">
    <citation type="submission" date="2018-02" db="EMBL/GenBank/DDBJ databases">
        <authorList>
            <person name="Machado R.A."/>
        </authorList>
    </citation>
    <scope>NUCLEOTIDE SEQUENCE [LARGE SCALE GENOMIC DNA]</scope>
    <source>
        <strain evidence="11 12">T327</strain>
    </source>
</reference>
<keyword evidence="3 10" id="KW-0813">Transport</keyword>
<gene>
    <name evidence="11" type="ORF">C5471_11600</name>
</gene>
<dbReference type="EMBL" id="PUJU01000020">
    <property type="protein sequence ID" value="NHB88321.1"/>
    <property type="molecule type" value="Genomic_DNA"/>
</dbReference>
<accession>A0ABX0GHP8</accession>
<feature type="transmembrane region" description="Helical" evidence="10">
    <location>
        <begin position="233"/>
        <end position="252"/>
    </location>
</feature>
<evidence type="ECO:0000256" key="2">
    <source>
        <dbReference type="ARBA" id="ARBA00005452"/>
    </source>
</evidence>
<dbReference type="NCBIfam" id="TIGR00837">
    <property type="entry name" value="araaP"/>
    <property type="match status" value="1"/>
</dbReference>
<evidence type="ECO:0000313" key="11">
    <source>
        <dbReference type="EMBL" id="NHB88321.1"/>
    </source>
</evidence>
<evidence type="ECO:0000256" key="6">
    <source>
        <dbReference type="ARBA" id="ARBA00022692"/>
    </source>
</evidence>
<feature type="transmembrane region" description="Helical" evidence="10">
    <location>
        <begin position="89"/>
        <end position="110"/>
    </location>
</feature>
<sequence length="419" mass="45371">MSIETTQSLKRPSILGGAMIIAGTAVGAGMFSIPVVTSGVWFTGSIILLAYTWACMYFSGLMILETNLNYPSGASFHTMTKDLLGKGWNAINGLSIAFVLYILTYAYISAGSSIIARNFENIISISQASAGFIFAFIVSFIVWISTKAVDRLSTILIGGMVIAFFMSVGGMFTEVKSVILLNQIDAMSNNTTTNYMPYALAALPYLLASFGYHGNVPGLVKYYHKDSKAVVRSLLFGTLIALAIYILWQYVIQGNIPRETFKQIIADGGNIGDLLKQMDNTTNSTTVTQLLNAFSYMALASSFLGVSLGLFDYLADFFGFKDNSTGRLKSALVTFIPPTALALLFPNGFLYAIGFAGLAATIWAVIVPALMVRASRQRFPNASYRAPGGKFLIGFIILFGLMNAVAHILASFDLLPVYR</sequence>
<organism evidence="11 12">
    <name type="scientific">Photorhabdus tasmaniensis</name>
    <dbReference type="NCBI Taxonomy" id="1004159"/>
    <lineage>
        <taxon>Bacteria</taxon>
        <taxon>Pseudomonadati</taxon>
        <taxon>Pseudomonadota</taxon>
        <taxon>Gammaproteobacteria</taxon>
        <taxon>Enterobacterales</taxon>
        <taxon>Morganellaceae</taxon>
        <taxon>Photorhabdus</taxon>
    </lineage>
</organism>
<comment type="subcellular location">
    <subcellularLocation>
        <location evidence="1 10">Cell inner membrane</location>
        <topology evidence="1 10">Multi-pass membrane protein</topology>
    </subcellularLocation>
</comment>
<evidence type="ECO:0000256" key="10">
    <source>
        <dbReference type="RuleBase" id="RU367149"/>
    </source>
</evidence>
<keyword evidence="5 10" id="KW-0997">Cell inner membrane</keyword>
<evidence type="ECO:0000256" key="3">
    <source>
        <dbReference type="ARBA" id="ARBA00022448"/>
    </source>
</evidence>
<feature type="transmembrane region" description="Helical" evidence="10">
    <location>
        <begin position="351"/>
        <end position="370"/>
    </location>
</feature>
<dbReference type="Pfam" id="PF03222">
    <property type="entry name" value="Trp_Tyr_perm"/>
    <property type="match status" value="1"/>
</dbReference>
<dbReference type="PRINTS" id="PR00166">
    <property type="entry name" value="AROAAPRMEASE"/>
</dbReference>
<feature type="transmembrane region" description="Helical" evidence="10">
    <location>
        <begin position="391"/>
        <end position="410"/>
    </location>
</feature>
<evidence type="ECO:0000313" key="12">
    <source>
        <dbReference type="Proteomes" id="UP000697802"/>
    </source>
</evidence>
<comment type="caution">
    <text evidence="11">The sequence shown here is derived from an EMBL/GenBank/DDBJ whole genome shotgun (WGS) entry which is preliminary data.</text>
</comment>
<feature type="transmembrane region" description="Helical" evidence="10">
    <location>
        <begin position="293"/>
        <end position="315"/>
    </location>
</feature>
<keyword evidence="4 10" id="KW-1003">Cell membrane</keyword>
<dbReference type="PANTHER" id="PTHR46997:SF1">
    <property type="entry name" value="LOW AFFINITY TRYPTOPHAN PERMEASE-RELATED"/>
    <property type="match status" value="1"/>
</dbReference>
<feature type="transmembrane region" description="Helical" evidence="10">
    <location>
        <begin position="195"/>
        <end position="212"/>
    </location>
</feature>
<dbReference type="PANTHER" id="PTHR46997">
    <property type="entry name" value="LOW AFFINITY TRYPTOPHAN PERMEASE-RELATED"/>
    <property type="match status" value="1"/>
</dbReference>
<evidence type="ECO:0000256" key="9">
    <source>
        <dbReference type="ARBA" id="ARBA00023136"/>
    </source>
</evidence>
<dbReference type="Proteomes" id="UP000697802">
    <property type="component" value="Unassembled WGS sequence"/>
</dbReference>
<feature type="transmembrane region" description="Helical" evidence="10">
    <location>
        <begin position="12"/>
        <end position="33"/>
    </location>
</feature>